<protein>
    <recommendedName>
        <fullName evidence="4">3'(2'),5-bisphosphonucleoside 3'(2')-phosphohydrolase</fullName>
    </recommendedName>
    <alternativeName>
        <fullName evidence="6">3'-phosphoadenosine 5'-phosphate phosphatase</fullName>
    </alternativeName>
    <alternativeName>
        <fullName evidence="5">DPNPase</fullName>
    </alternativeName>
</protein>
<gene>
    <name evidence="7" type="ORF">LZC94_05420</name>
</gene>
<evidence type="ECO:0000256" key="1">
    <source>
        <dbReference type="ARBA" id="ARBA00001625"/>
    </source>
</evidence>
<proteinExistence type="predicted"/>
<dbReference type="Proteomes" id="UP001370348">
    <property type="component" value="Chromosome"/>
</dbReference>
<dbReference type="EMBL" id="CP089984">
    <property type="protein sequence ID" value="WXB16716.1"/>
    <property type="molecule type" value="Genomic_DNA"/>
</dbReference>
<comment type="catalytic activity">
    <reaction evidence="1">
        <text>adenosine 3',5'-bisphosphate + H2O = AMP + phosphate</text>
        <dbReference type="Rhea" id="RHEA:10040"/>
        <dbReference type="ChEBI" id="CHEBI:15377"/>
        <dbReference type="ChEBI" id="CHEBI:43474"/>
        <dbReference type="ChEBI" id="CHEBI:58343"/>
        <dbReference type="ChEBI" id="CHEBI:456215"/>
        <dbReference type="EC" id="3.1.3.7"/>
    </reaction>
</comment>
<reference evidence="7 8" key="1">
    <citation type="submission" date="2021-12" db="EMBL/GenBank/DDBJ databases">
        <title>Discovery of the Pendulisporaceae a myxobacterial family with distinct sporulation behavior and unique specialized metabolism.</title>
        <authorList>
            <person name="Garcia R."/>
            <person name="Popoff A."/>
            <person name="Bader C.D."/>
            <person name="Loehr J."/>
            <person name="Walesch S."/>
            <person name="Walt C."/>
            <person name="Boldt J."/>
            <person name="Bunk B."/>
            <person name="Haeckl F.J.F.P.J."/>
            <person name="Gunesch A.P."/>
            <person name="Birkelbach J."/>
            <person name="Nuebel U."/>
            <person name="Pietschmann T."/>
            <person name="Bach T."/>
            <person name="Mueller R."/>
        </authorList>
    </citation>
    <scope>NUCLEOTIDE SEQUENCE [LARGE SCALE GENOMIC DNA]</scope>
    <source>
        <strain evidence="7 8">MSr11954</strain>
    </source>
</reference>
<keyword evidence="8" id="KW-1185">Reference proteome</keyword>
<dbReference type="InterPro" id="IPR020583">
    <property type="entry name" value="Inositol_monoP_metal-BS"/>
</dbReference>
<dbReference type="PROSITE" id="PS00630">
    <property type="entry name" value="IMP_2"/>
    <property type="match status" value="1"/>
</dbReference>
<evidence type="ECO:0000313" key="8">
    <source>
        <dbReference type="Proteomes" id="UP001370348"/>
    </source>
</evidence>
<dbReference type="RefSeq" id="WP_394826345.1">
    <property type="nucleotide sequence ID" value="NZ_CP089984.1"/>
</dbReference>
<dbReference type="PRINTS" id="PR00377">
    <property type="entry name" value="IMPHPHTASES"/>
</dbReference>
<organism evidence="7 8">
    <name type="scientific">Pendulispora albinea</name>
    <dbReference type="NCBI Taxonomy" id="2741071"/>
    <lineage>
        <taxon>Bacteria</taxon>
        <taxon>Pseudomonadati</taxon>
        <taxon>Myxococcota</taxon>
        <taxon>Myxococcia</taxon>
        <taxon>Myxococcales</taxon>
        <taxon>Sorangiineae</taxon>
        <taxon>Pendulisporaceae</taxon>
        <taxon>Pendulispora</taxon>
    </lineage>
</organism>
<evidence type="ECO:0000256" key="4">
    <source>
        <dbReference type="ARBA" id="ARBA00041694"/>
    </source>
</evidence>
<evidence type="ECO:0000256" key="5">
    <source>
        <dbReference type="ARBA" id="ARBA00042530"/>
    </source>
</evidence>
<name>A0ABZ2M0I9_9BACT</name>
<dbReference type="Pfam" id="PF00459">
    <property type="entry name" value="Inositol_P"/>
    <property type="match status" value="1"/>
</dbReference>
<evidence type="ECO:0000313" key="7">
    <source>
        <dbReference type="EMBL" id="WXB16716.1"/>
    </source>
</evidence>
<dbReference type="CDD" id="cd01638">
    <property type="entry name" value="CysQ"/>
    <property type="match status" value="1"/>
</dbReference>
<evidence type="ECO:0000256" key="3">
    <source>
        <dbReference type="ARBA" id="ARBA00022842"/>
    </source>
</evidence>
<dbReference type="PANTHER" id="PTHR43028:SF5">
    <property type="entry name" value="3'(2'),5'-BISPHOSPHATE NUCLEOTIDASE 1"/>
    <property type="match status" value="1"/>
</dbReference>
<dbReference type="InterPro" id="IPR050725">
    <property type="entry name" value="CysQ/Inositol_MonoPase"/>
</dbReference>
<dbReference type="InterPro" id="IPR000760">
    <property type="entry name" value="Inositol_monophosphatase-like"/>
</dbReference>
<dbReference type="InterPro" id="IPR020550">
    <property type="entry name" value="Inositol_monophosphatase_CS"/>
</dbReference>
<sequence>MSEDERTATNLQIVEELLRIAARASKAIARVYATDFAVDYKAAHDPVTVADREANGIICEELAKAFPGVPVVAEESDPATYAGWRDASSVFFVDPLDGTRDFVKKNGEFAVMIGLAENGRAKLGVIHAPATDRRWAGGDGIAAFEQLADGTRRPLGVSQIATMAAARLVASRSRPSEELVEVAEHLGVGNVSPLGSAGIKAVAIASGEAELYAHLGNAGWRWDTCAPEAIVRAAGGTTTDAYGDPIDYRAPSLLNSSGLLMSNGHLHEPLLTALARVRAERKGNSG</sequence>
<accession>A0ABZ2M0I9</accession>
<evidence type="ECO:0000256" key="6">
    <source>
        <dbReference type="ARBA" id="ARBA00044544"/>
    </source>
</evidence>
<dbReference type="Gene3D" id="3.40.190.80">
    <property type="match status" value="1"/>
</dbReference>
<evidence type="ECO:0000256" key="2">
    <source>
        <dbReference type="ARBA" id="ARBA00022723"/>
    </source>
</evidence>
<dbReference type="PROSITE" id="PS00629">
    <property type="entry name" value="IMP_1"/>
    <property type="match status" value="1"/>
</dbReference>
<dbReference type="SUPFAM" id="SSF56655">
    <property type="entry name" value="Carbohydrate phosphatase"/>
    <property type="match status" value="1"/>
</dbReference>
<keyword evidence="3" id="KW-0460">Magnesium</keyword>
<keyword evidence="2" id="KW-0479">Metal-binding</keyword>
<dbReference type="Gene3D" id="3.30.540.10">
    <property type="entry name" value="Fructose-1,6-Bisphosphatase, subunit A, domain 1"/>
    <property type="match status" value="1"/>
</dbReference>
<dbReference type="PANTHER" id="PTHR43028">
    <property type="entry name" value="3'(2'),5'-BISPHOSPHATE NUCLEOTIDASE 1"/>
    <property type="match status" value="1"/>
</dbReference>